<dbReference type="AlphaFoldDB" id="A0AAE1NA39"/>
<dbReference type="PRINTS" id="PR01035">
    <property type="entry name" value="TCRTETA"/>
</dbReference>
<dbReference type="InterPro" id="IPR011701">
    <property type="entry name" value="MFS"/>
</dbReference>
<evidence type="ECO:0000256" key="1">
    <source>
        <dbReference type="ARBA" id="ARBA00004141"/>
    </source>
</evidence>
<feature type="transmembrane region" description="Helical" evidence="6">
    <location>
        <begin position="407"/>
        <end position="426"/>
    </location>
</feature>
<evidence type="ECO:0000259" key="7">
    <source>
        <dbReference type="PROSITE" id="PS50850"/>
    </source>
</evidence>
<reference evidence="8" key="1">
    <citation type="submission" date="2023-10" db="EMBL/GenBank/DDBJ databases">
        <title>Chromosome-level genome of the transformable northern wattle, Acacia crassicarpa.</title>
        <authorList>
            <person name="Massaro I."/>
            <person name="Sinha N.R."/>
            <person name="Poethig S."/>
            <person name="Leichty A.R."/>
        </authorList>
    </citation>
    <scope>NUCLEOTIDE SEQUENCE</scope>
    <source>
        <strain evidence="8">Acra3RX</strain>
        <tissue evidence="8">Leaf</tissue>
    </source>
</reference>
<evidence type="ECO:0000256" key="3">
    <source>
        <dbReference type="ARBA" id="ARBA00022692"/>
    </source>
</evidence>
<feature type="domain" description="Major facilitator superfamily (MFS) profile" evidence="7">
    <location>
        <begin position="8"/>
        <end position="429"/>
    </location>
</feature>
<dbReference type="InterPro" id="IPR020846">
    <property type="entry name" value="MFS_dom"/>
</dbReference>
<feature type="transmembrane region" description="Helical" evidence="6">
    <location>
        <begin position="144"/>
        <end position="166"/>
    </location>
</feature>
<accession>A0AAE1NA39</accession>
<dbReference type="PROSITE" id="PS50850">
    <property type="entry name" value="MFS"/>
    <property type="match status" value="1"/>
</dbReference>
<dbReference type="GO" id="GO:0016020">
    <property type="term" value="C:membrane"/>
    <property type="evidence" value="ECO:0007669"/>
    <property type="project" value="UniProtKB-SubCell"/>
</dbReference>
<dbReference type="InterPro" id="IPR036259">
    <property type="entry name" value="MFS_trans_sf"/>
</dbReference>
<evidence type="ECO:0000313" key="8">
    <source>
        <dbReference type="EMBL" id="KAK4284881.1"/>
    </source>
</evidence>
<feature type="transmembrane region" description="Helical" evidence="6">
    <location>
        <begin position="317"/>
        <end position="334"/>
    </location>
</feature>
<evidence type="ECO:0000256" key="6">
    <source>
        <dbReference type="SAM" id="Phobius"/>
    </source>
</evidence>
<keyword evidence="4 6" id="KW-1133">Transmembrane helix</keyword>
<feature type="transmembrane region" description="Helical" evidence="6">
    <location>
        <begin position="81"/>
        <end position="98"/>
    </location>
</feature>
<evidence type="ECO:0000256" key="5">
    <source>
        <dbReference type="ARBA" id="ARBA00023136"/>
    </source>
</evidence>
<dbReference type="PANTHER" id="PTHR23504">
    <property type="entry name" value="MAJOR FACILITATOR SUPERFAMILY DOMAIN-CONTAINING PROTEIN 10"/>
    <property type="match status" value="1"/>
</dbReference>
<organism evidence="8 9">
    <name type="scientific">Acacia crassicarpa</name>
    <name type="common">northern wattle</name>
    <dbReference type="NCBI Taxonomy" id="499986"/>
    <lineage>
        <taxon>Eukaryota</taxon>
        <taxon>Viridiplantae</taxon>
        <taxon>Streptophyta</taxon>
        <taxon>Embryophyta</taxon>
        <taxon>Tracheophyta</taxon>
        <taxon>Spermatophyta</taxon>
        <taxon>Magnoliopsida</taxon>
        <taxon>eudicotyledons</taxon>
        <taxon>Gunneridae</taxon>
        <taxon>Pentapetalae</taxon>
        <taxon>rosids</taxon>
        <taxon>fabids</taxon>
        <taxon>Fabales</taxon>
        <taxon>Fabaceae</taxon>
        <taxon>Caesalpinioideae</taxon>
        <taxon>mimosoid clade</taxon>
        <taxon>Acacieae</taxon>
        <taxon>Acacia</taxon>
    </lineage>
</organism>
<feature type="transmembrane region" description="Helical" evidence="6">
    <location>
        <begin position="378"/>
        <end position="401"/>
    </location>
</feature>
<name>A0AAE1NA39_9FABA</name>
<dbReference type="EMBL" id="JAWXYG010000001">
    <property type="protein sequence ID" value="KAK4284881.1"/>
    <property type="molecule type" value="Genomic_DNA"/>
</dbReference>
<evidence type="ECO:0000256" key="2">
    <source>
        <dbReference type="ARBA" id="ARBA00022448"/>
    </source>
</evidence>
<dbReference type="Pfam" id="PF07690">
    <property type="entry name" value="MFS_1"/>
    <property type="match status" value="2"/>
</dbReference>
<feature type="transmembrane region" description="Helical" evidence="6">
    <location>
        <begin position="12"/>
        <end position="35"/>
    </location>
</feature>
<protein>
    <recommendedName>
        <fullName evidence="7">Major facilitator superfamily (MFS) profile domain-containing protein</fullName>
    </recommendedName>
</protein>
<comment type="caution">
    <text evidence="8">The sequence shown here is derived from an EMBL/GenBank/DDBJ whole genome shotgun (WGS) entry which is preliminary data.</text>
</comment>
<sequence length="448" mass="48272">MRMESIKELKHLLVTVFLTGIANFIVIPAITDVTIAALCPSQPKCSLAIFLSGFQQAVTAVGAVVMTPLIGNLSDQYGRRALLTVPLTVSIIPLVILACSRETNYFYAYYAVRTVASMVGEGSVHCLTMSYVADKTEEGKRASAFGILGGVGSAAFVCGTLVSRFLSTALTFQVSAVLSMIAVVYMRIFLQESVPVGARGLRQPMLEESEEPHVKEECEINDSAQKTSGLFKSLPPVREAIHLFKRSPTFSQAAFVTFFNSLADGGLQTSILYYLKARFQFDKTQFADLMLIGGIGATLVQLLLMPIVVPALGEEKLLATGLFVGCLSILVYSVSWAPWVPYAIAACSVFGVFVRPSICSIASKQVGPREQGMVQGSLSGITSFANIISPFIFSPLTALFLSEKAPFYFPGFSIMCASLAMMIAFIQSMMIRVVPSDVGGRGCRDPLV</sequence>
<gene>
    <name evidence="8" type="ORF">QN277_001656</name>
</gene>
<proteinExistence type="predicted"/>
<feature type="transmembrane region" description="Helical" evidence="6">
    <location>
        <begin position="286"/>
        <end position="305"/>
    </location>
</feature>
<keyword evidence="9" id="KW-1185">Reference proteome</keyword>
<evidence type="ECO:0000256" key="4">
    <source>
        <dbReference type="ARBA" id="ARBA00022989"/>
    </source>
</evidence>
<comment type="subcellular location">
    <subcellularLocation>
        <location evidence="1">Membrane</location>
        <topology evidence="1">Multi-pass membrane protein</topology>
    </subcellularLocation>
</comment>
<keyword evidence="3 6" id="KW-0812">Transmembrane</keyword>
<evidence type="ECO:0000313" key="9">
    <source>
        <dbReference type="Proteomes" id="UP001293593"/>
    </source>
</evidence>
<dbReference type="CDD" id="cd17330">
    <property type="entry name" value="MFS_SLC46_TetA_like"/>
    <property type="match status" value="1"/>
</dbReference>
<dbReference type="InterPro" id="IPR001958">
    <property type="entry name" value="Tet-R_TetA/multi-R_MdtG-like"/>
</dbReference>
<feature type="transmembrane region" description="Helical" evidence="6">
    <location>
        <begin position="253"/>
        <end position="274"/>
    </location>
</feature>
<keyword evidence="5 6" id="KW-0472">Membrane</keyword>
<dbReference type="GO" id="GO:0022857">
    <property type="term" value="F:transmembrane transporter activity"/>
    <property type="evidence" value="ECO:0007669"/>
    <property type="project" value="InterPro"/>
</dbReference>
<dbReference type="Gene3D" id="1.20.1250.20">
    <property type="entry name" value="MFS general substrate transporter like domains"/>
    <property type="match status" value="1"/>
</dbReference>
<dbReference type="Proteomes" id="UP001293593">
    <property type="component" value="Unassembled WGS sequence"/>
</dbReference>
<dbReference type="PANTHER" id="PTHR23504:SF95">
    <property type="entry name" value="MAJOR FACILITATOR SUPERFAMILY PROTEIN"/>
    <property type="match status" value="1"/>
</dbReference>
<keyword evidence="2" id="KW-0813">Transport</keyword>
<feature type="transmembrane region" description="Helical" evidence="6">
    <location>
        <begin position="47"/>
        <end position="69"/>
    </location>
</feature>
<feature type="transmembrane region" description="Helical" evidence="6">
    <location>
        <begin position="172"/>
        <end position="190"/>
    </location>
</feature>
<dbReference type="SUPFAM" id="SSF103473">
    <property type="entry name" value="MFS general substrate transporter"/>
    <property type="match status" value="1"/>
</dbReference>